<dbReference type="Gene3D" id="1.10.10.10">
    <property type="entry name" value="Winged helix-like DNA-binding domain superfamily/Winged helix DNA-binding domain"/>
    <property type="match status" value="1"/>
</dbReference>
<accession>A0A7I7XLS1</accession>
<proteinExistence type="predicted"/>
<name>A0A7I7XLS1_9MYCO</name>
<feature type="DNA-binding region" description="OmpR/PhoB-type" evidence="3">
    <location>
        <begin position="152"/>
        <end position="249"/>
    </location>
</feature>
<reference evidence="7 8" key="1">
    <citation type="journal article" date="2019" name="Emerg. Microbes Infect.">
        <title>Comprehensive subspecies identification of 175 nontuberculous mycobacteria species based on 7547 genomic profiles.</title>
        <authorList>
            <person name="Matsumoto Y."/>
            <person name="Kinjo T."/>
            <person name="Motooka D."/>
            <person name="Nabeya D."/>
            <person name="Jung N."/>
            <person name="Uechi K."/>
            <person name="Horii T."/>
            <person name="Iida T."/>
            <person name="Fujita J."/>
            <person name="Nakamura S."/>
        </authorList>
    </citation>
    <scope>NUCLEOTIDE SEQUENCE [LARGE SCALE GENOMIC DNA]</scope>
    <source>
        <strain evidence="7 8">JCM 13574</strain>
    </source>
</reference>
<dbReference type="KEGG" id="mmag:MMAD_44550"/>
<organism evidence="7 8">
    <name type="scientific">Mycolicibacterium madagascariense</name>
    <dbReference type="NCBI Taxonomy" id="212765"/>
    <lineage>
        <taxon>Bacteria</taxon>
        <taxon>Bacillati</taxon>
        <taxon>Actinomycetota</taxon>
        <taxon>Actinomycetes</taxon>
        <taxon>Mycobacteriales</taxon>
        <taxon>Mycobacteriaceae</taxon>
        <taxon>Mycolicibacterium</taxon>
    </lineage>
</organism>
<feature type="region of interest" description="Disordered" evidence="4">
    <location>
        <begin position="1"/>
        <end position="21"/>
    </location>
</feature>
<evidence type="ECO:0000256" key="3">
    <source>
        <dbReference type="PROSITE-ProRule" id="PRU01091"/>
    </source>
</evidence>
<dbReference type="Pfam" id="PF00072">
    <property type="entry name" value="Response_reg"/>
    <property type="match status" value="1"/>
</dbReference>
<evidence type="ECO:0000256" key="4">
    <source>
        <dbReference type="SAM" id="MobiDB-lite"/>
    </source>
</evidence>
<protein>
    <submittedName>
        <fullName evidence="7">DNA-binding response regulator</fullName>
    </submittedName>
</protein>
<feature type="domain" description="Response regulatory" evidence="5">
    <location>
        <begin position="23"/>
        <end position="137"/>
    </location>
</feature>
<dbReference type="PROSITE" id="PS50110">
    <property type="entry name" value="RESPONSE_REGULATORY"/>
    <property type="match status" value="1"/>
</dbReference>
<sequence>MSTDTPSDDHGGTGSRPGRGGIRVLVVSGDAVMTRSLSVALAFEGYEVCHAADGSEALPWLLHSRGDAILFDTDAPETDGVALMGDLRSRGITAPVLLVTECAALRDIVSGLAAGADDYIVKPFDVEEVLARLWAILRRSRRATGESGERQTGRLEFHGLVVDESTREVWAADEPVSLSPKEFDLLRYFVANAGIVLTKRQILDRVWSDRTAVSGNAVESCVSALRRKLDCRGPCELRTLRGVGYVLRAAAPSRPTRRAATGVTVQTPRAG</sequence>
<dbReference type="GO" id="GO:0032993">
    <property type="term" value="C:protein-DNA complex"/>
    <property type="evidence" value="ECO:0007669"/>
    <property type="project" value="TreeGrafter"/>
</dbReference>
<dbReference type="InterPro" id="IPR039420">
    <property type="entry name" value="WalR-like"/>
</dbReference>
<dbReference type="Pfam" id="PF00486">
    <property type="entry name" value="Trans_reg_C"/>
    <property type="match status" value="1"/>
</dbReference>
<dbReference type="SUPFAM" id="SSF52172">
    <property type="entry name" value="CheY-like"/>
    <property type="match status" value="1"/>
</dbReference>
<dbReference type="PANTHER" id="PTHR48111:SF28">
    <property type="entry name" value="TRANSCRIPTIONAL REGULATORY PROTEIN TCRX-RELATED"/>
    <property type="match status" value="1"/>
</dbReference>
<dbReference type="Gene3D" id="3.40.50.2300">
    <property type="match status" value="1"/>
</dbReference>
<feature type="domain" description="OmpR/PhoB-type" evidence="6">
    <location>
        <begin position="152"/>
        <end position="249"/>
    </location>
</feature>
<evidence type="ECO:0000256" key="2">
    <source>
        <dbReference type="PROSITE-ProRule" id="PRU00169"/>
    </source>
</evidence>
<keyword evidence="8" id="KW-1185">Reference proteome</keyword>
<evidence type="ECO:0000259" key="5">
    <source>
        <dbReference type="PROSITE" id="PS50110"/>
    </source>
</evidence>
<keyword evidence="1 3" id="KW-0238">DNA-binding</keyword>
<feature type="modified residue" description="4-aspartylphosphate" evidence="2">
    <location>
        <position position="72"/>
    </location>
</feature>
<evidence type="ECO:0000259" key="6">
    <source>
        <dbReference type="PROSITE" id="PS51755"/>
    </source>
</evidence>
<dbReference type="InterPro" id="IPR016032">
    <property type="entry name" value="Sig_transdc_resp-reg_C-effctor"/>
</dbReference>
<dbReference type="InterPro" id="IPR011006">
    <property type="entry name" value="CheY-like_superfamily"/>
</dbReference>
<keyword evidence="2" id="KW-0597">Phosphoprotein</keyword>
<dbReference type="SUPFAM" id="SSF46894">
    <property type="entry name" value="C-terminal effector domain of the bipartite response regulators"/>
    <property type="match status" value="1"/>
</dbReference>
<dbReference type="Proteomes" id="UP000466517">
    <property type="component" value="Chromosome"/>
</dbReference>
<dbReference type="GO" id="GO:0000156">
    <property type="term" value="F:phosphorelay response regulator activity"/>
    <property type="evidence" value="ECO:0007669"/>
    <property type="project" value="TreeGrafter"/>
</dbReference>
<dbReference type="Gene3D" id="6.10.250.690">
    <property type="match status" value="1"/>
</dbReference>
<dbReference type="PANTHER" id="PTHR48111">
    <property type="entry name" value="REGULATOR OF RPOS"/>
    <property type="match status" value="1"/>
</dbReference>
<dbReference type="GO" id="GO:0006355">
    <property type="term" value="P:regulation of DNA-templated transcription"/>
    <property type="evidence" value="ECO:0007669"/>
    <property type="project" value="InterPro"/>
</dbReference>
<dbReference type="InterPro" id="IPR001867">
    <property type="entry name" value="OmpR/PhoB-type_DNA-bd"/>
</dbReference>
<dbReference type="AlphaFoldDB" id="A0A7I7XLS1"/>
<feature type="compositionally biased region" description="Gly residues" evidence="4">
    <location>
        <begin position="12"/>
        <end position="21"/>
    </location>
</feature>
<dbReference type="SMART" id="SM00448">
    <property type="entry name" value="REC"/>
    <property type="match status" value="1"/>
</dbReference>
<dbReference type="EMBL" id="AP022610">
    <property type="protein sequence ID" value="BBZ30160.1"/>
    <property type="molecule type" value="Genomic_DNA"/>
</dbReference>
<evidence type="ECO:0000313" key="8">
    <source>
        <dbReference type="Proteomes" id="UP000466517"/>
    </source>
</evidence>
<dbReference type="InterPro" id="IPR036388">
    <property type="entry name" value="WH-like_DNA-bd_sf"/>
</dbReference>
<dbReference type="InterPro" id="IPR001789">
    <property type="entry name" value="Sig_transdc_resp-reg_receiver"/>
</dbReference>
<dbReference type="GO" id="GO:0000976">
    <property type="term" value="F:transcription cis-regulatory region binding"/>
    <property type="evidence" value="ECO:0007669"/>
    <property type="project" value="TreeGrafter"/>
</dbReference>
<evidence type="ECO:0000313" key="7">
    <source>
        <dbReference type="EMBL" id="BBZ30160.1"/>
    </source>
</evidence>
<dbReference type="PROSITE" id="PS51755">
    <property type="entry name" value="OMPR_PHOB"/>
    <property type="match status" value="1"/>
</dbReference>
<dbReference type="GO" id="GO:0005829">
    <property type="term" value="C:cytosol"/>
    <property type="evidence" value="ECO:0007669"/>
    <property type="project" value="TreeGrafter"/>
</dbReference>
<gene>
    <name evidence="7" type="primary">phoP_2</name>
    <name evidence="7" type="ORF">MMAD_44550</name>
</gene>
<dbReference type="SMART" id="SM00862">
    <property type="entry name" value="Trans_reg_C"/>
    <property type="match status" value="1"/>
</dbReference>
<dbReference type="CDD" id="cd00383">
    <property type="entry name" value="trans_reg_C"/>
    <property type="match status" value="1"/>
</dbReference>
<evidence type="ECO:0000256" key="1">
    <source>
        <dbReference type="ARBA" id="ARBA00023125"/>
    </source>
</evidence>